<dbReference type="GO" id="GO:0043190">
    <property type="term" value="C:ATP-binding cassette (ABC) transporter complex"/>
    <property type="evidence" value="ECO:0007669"/>
    <property type="project" value="InterPro"/>
</dbReference>
<dbReference type="PANTHER" id="PTHR42781">
    <property type="entry name" value="SPERMIDINE/PUTRESCINE IMPORT ATP-BINDING PROTEIN POTA"/>
    <property type="match status" value="1"/>
</dbReference>
<dbReference type="SUPFAM" id="SSF52540">
    <property type="entry name" value="P-loop containing nucleoside triphosphate hydrolases"/>
    <property type="match status" value="1"/>
</dbReference>
<dbReference type="GO" id="GO:0022857">
    <property type="term" value="F:transmembrane transporter activity"/>
    <property type="evidence" value="ECO:0007669"/>
    <property type="project" value="InterPro"/>
</dbReference>
<dbReference type="InterPro" id="IPR050093">
    <property type="entry name" value="ABC_SmlMolc_Importer"/>
</dbReference>
<dbReference type="Pfam" id="PF00005">
    <property type="entry name" value="ABC_tran"/>
    <property type="match status" value="1"/>
</dbReference>
<feature type="domain" description="ABC transporter" evidence="2">
    <location>
        <begin position="1"/>
        <end position="143"/>
    </location>
</feature>
<evidence type="ECO:0000313" key="3">
    <source>
        <dbReference type="EMBL" id="GAI96569.1"/>
    </source>
</evidence>
<dbReference type="PROSITE" id="PS00211">
    <property type="entry name" value="ABC_TRANSPORTER_1"/>
    <property type="match status" value="1"/>
</dbReference>
<evidence type="ECO:0000259" key="2">
    <source>
        <dbReference type="PROSITE" id="PS50893"/>
    </source>
</evidence>
<feature type="non-terminal residue" evidence="3">
    <location>
        <position position="1"/>
    </location>
</feature>
<sequence>VEANIGYGLERRKVPKDEIRERVGEMVDLMRLGGMEKRRPAQLSGGQRQRVALARSLILKPKILLLDEPLASLDRKLRKAMQVELKQIQREVGITFLYVTHDQKEALSLSDIIAVMGEGKLKQVGTPREIYETPRTKFIADFMGAINIFPGKVIASGDGKLQLETEGGLRIIALENKDIRSDEVIGISAHPELVELLPKGAGLEGDNNFEGKIVETIYQGDFIEVRISLDQIGELITAYSSSSLDQKTQFSSGGEVIVHWSPKSSNIL</sequence>
<dbReference type="InterPro" id="IPR017871">
    <property type="entry name" value="ABC_transporter-like_CS"/>
</dbReference>
<dbReference type="InterPro" id="IPR003439">
    <property type="entry name" value="ABC_transporter-like_ATP-bd"/>
</dbReference>
<name>X1UW41_9ZZZZ</name>
<comment type="caution">
    <text evidence="3">The sequence shown here is derived from an EMBL/GenBank/DDBJ whole genome shotgun (WGS) entry which is preliminary data.</text>
</comment>
<dbReference type="AlphaFoldDB" id="X1UW41"/>
<gene>
    <name evidence="3" type="ORF">S12H4_37104</name>
</gene>
<dbReference type="Gene3D" id="2.40.50.100">
    <property type="match status" value="1"/>
</dbReference>
<accession>X1UW41</accession>
<dbReference type="SUPFAM" id="SSF50331">
    <property type="entry name" value="MOP-like"/>
    <property type="match status" value="1"/>
</dbReference>
<dbReference type="EMBL" id="BARW01022187">
    <property type="protein sequence ID" value="GAI96569.1"/>
    <property type="molecule type" value="Genomic_DNA"/>
</dbReference>
<dbReference type="InterPro" id="IPR027417">
    <property type="entry name" value="P-loop_NTPase"/>
</dbReference>
<keyword evidence="1" id="KW-0813">Transport</keyword>
<evidence type="ECO:0000256" key="1">
    <source>
        <dbReference type="ARBA" id="ARBA00022448"/>
    </source>
</evidence>
<dbReference type="PROSITE" id="PS50893">
    <property type="entry name" value="ABC_TRANSPORTER_2"/>
    <property type="match status" value="1"/>
</dbReference>
<dbReference type="InterPro" id="IPR013611">
    <property type="entry name" value="Transp-assoc_OB_typ2"/>
</dbReference>
<dbReference type="GO" id="GO:0016887">
    <property type="term" value="F:ATP hydrolysis activity"/>
    <property type="evidence" value="ECO:0007669"/>
    <property type="project" value="InterPro"/>
</dbReference>
<dbReference type="Gene3D" id="3.40.50.300">
    <property type="entry name" value="P-loop containing nucleotide triphosphate hydrolases"/>
    <property type="match status" value="1"/>
</dbReference>
<dbReference type="PANTHER" id="PTHR42781:SF4">
    <property type="entry name" value="SPERMIDINE_PUTRESCINE IMPORT ATP-BINDING PROTEIN POTA"/>
    <property type="match status" value="1"/>
</dbReference>
<dbReference type="Pfam" id="PF08402">
    <property type="entry name" value="TOBE_2"/>
    <property type="match status" value="1"/>
</dbReference>
<protein>
    <recommendedName>
        <fullName evidence="2">ABC transporter domain-containing protein</fullName>
    </recommendedName>
</protein>
<dbReference type="InterPro" id="IPR008995">
    <property type="entry name" value="Mo/tungstate-bd_C_term_dom"/>
</dbReference>
<proteinExistence type="predicted"/>
<feature type="non-terminal residue" evidence="3">
    <location>
        <position position="268"/>
    </location>
</feature>
<organism evidence="3">
    <name type="scientific">marine sediment metagenome</name>
    <dbReference type="NCBI Taxonomy" id="412755"/>
    <lineage>
        <taxon>unclassified sequences</taxon>
        <taxon>metagenomes</taxon>
        <taxon>ecological metagenomes</taxon>
    </lineage>
</organism>
<dbReference type="GO" id="GO:0005524">
    <property type="term" value="F:ATP binding"/>
    <property type="evidence" value="ECO:0007669"/>
    <property type="project" value="InterPro"/>
</dbReference>
<reference evidence="3" key="1">
    <citation type="journal article" date="2014" name="Front. Microbiol.">
        <title>High frequency of phylogenetically diverse reductive dehalogenase-homologous genes in deep subseafloor sedimentary metagenomes.</title>
        <authorList>
            <person name="Kawai M."/>
            <person name="Futagami T."/>
            <person name="Toyoda A."/>
            <person name="Takaki Y."/>
            <person name="Nishi S."/>
            <person name="Hori S."/>
            <person name="Arai W."/>
            <person name="Tsubouchi T."/>
            <person name="Morono Y."/>
            <person name="Uchiyama I."/>
            <person name="Ito T."/>
            <person name="Fujiyama A."/>
            <person name="Inagaki F."/>
            <person name="Takami H."/>
        </authorList>
    </citation>
    <scope>NUCLEOTIDE SEQUENCE</scope>
    <source>
        <strain evidence="3">Expedition CK06-06</strain>
    </source>
</reference>